<dbReference type="Pfam" id="PF00196">
    <property type="entry name" value="GerE"/>
    <property type="match status" value="1"/>
</dbReference>
<evidence type="ECO:0000256" key="3">
    <source>
        <dbReference type="ARBA" id="ARBA00023163"/>
    </source>
</evidence>
<dbReference type="KEGG" id="bwa:HLV38_05100"/>
<dbReference type="AlphaFoldDB" id="A0A6M8J9R8"/>
<evidence type="ECO:0000313" key="7">
    <source>
        <dbReference type="EMBL" id="QKF07562.1"/>
    </source>
</evidence>
<feature type="transmembrane region" description="Helical" evidence="5">
    <location>
        <begin position="313"/>
        <end position="332"/>
    </location>
</feature>
<dbReference type="SUPFAM" id="SSF46894">
    <property type="entry name" value="C-terminal effector domain of the bipartite response regulators"/>
    <property type="match status" value="1"/>
</dbReference>
<evidence type="ECO:0000256" key="2">
    <source>
        <dbReference type="ARBA" id="ARBA00023125"/>
    </source>
</evidence>
<dbReference type="RefSeq" id="WP_173164783.1">
    <property type="nucleotide sequence ID" value="NZ_CP053716.1"/>
</dbReference>
<keyword evidence="1" id="KW-0805">Transcription regulation</keyword>
<protein>
    <submittedName>
        <fullName evidence="7">LuxR family transcriptional regulator</fullName>
    </submittedName>
</protein>
<dbReference type="InterPro" id="IPR036388">
    <property type="entry name" value="WH-like_DNA-bd_sf"/>
</dbReference>
<evidence type="ECO:0000256" key="1">
    <source>
        <dbReference type="ARBA" id="ARBA00023015"/>
    </source>
</evidence>
<dbReference type="PRINTS" id="PR00038">
    <property type="entry name" value="HTHLUXR"/>
</dbReference>
<feature type="transmembrane region" description="Helical" evidence="5">
    <location>
        <begin position="46"/>
        <end position="66"/>
    </location>
</feature>
<accession>A0A6M8J9R8</accession>
<dbReference type="EMBL" id="CP053716">
    <property type="protein sequence ID" value="QKF07562.1"/>
    <property type="molecule type" value="Genomic_DNA"/>
</dbReference>
<feature type="region of interest" description="Disordered" evidence="4">
    <location>
        <begin position="1"/>
        <end position="22"/>
    </location>
</feature>
<name>A0A6M8J9R8_9ACTN</name>
<keyword evidence="3" id="KW-0804">Transcription</keyword>
<keyword evidence="5" id="KW-0812">Transmembrane</keyword>
<evidence type="ECO:0000259" key="6">
    <source>
        <dbReference type="PROSITE" id="PS50043"/>
    </source>
</evidence>
<keyword evidence="5" id="KW-0472">Membrane</keyword>
<feature type="transmembrane region" description="Helical" evidence="5">
    <location>
        <begin position="201"/>
        <end position="223"/>
    </location>
</feature>
<dbReference type="PANTHER" id="PTHR44688">
    <property type="entry name" value="DNA-BINDING TRANSCRIPTIONAL ACTIVATOR DEVR_DOSR"/>
    <property type="match status" value="1"/>
</dbReference>
<dbReference type="CDD" id="cd06170">
    <property type="entry name" value="LuxR_C_like"/>
    <property type="match status" value="1"/>
</dbReference>
<feature type="transmembrane region" description="Helical" evidence="5">
    <location>
        <begin position="244"/>
        <end position="269"/>
    </location>
</feature>
<dbReference type="PROSITE" id="PS00622">
    <property type="entry name" value="HTH_LUXR_1"/>
    <property type="match status" value="1"/>
</dbReference>
<feature type="transmembrane region" description="Helical" evidence="5">
    <location>
        <begin position="176"/>
        <end position="195"/>
    </location>
</feature>
<evidence type="ECO:0000313" key="8">
    <source>
        <dbReference type="Proteomes" id="UP000503297"/>
    </source>
</evidence>
<dbReference type="InterPro" id="IPR016032">
    <property type="entry name" value="Sig_transdc_resp-reg_C-effctor"/>
</dbReference>
<feature type="transmembrane region" description="Helical" evidence="5">
    <location>
        <begin position="120"/>
        <end position="140"/>
    </location>
</feature>
<keyword evidence="8" id="KW-1185">Reference proteome</keyword>
<feature type="transmembrane region" description="Helical" evidence="5">
    <location>
        <begin position="338"/>
        <end position="359"/>
    </location>
</feature>
<feature type="transmembrane region" description="Helical" evidence="5">
    <location>
        <begin position="371"/>
        <end position="395"/>
    </location>
</feature>
<sequence length="532" mass="56794">MASRPGFARLPRAARGSRPAPEEGVAEALAPRQGPSAPGAIGGFRFLALATLGYGLQIVLLSLVGWPGAPFAFLPPGAPASAAEGFVLARNIAYCAAFFVWAAVSLKGGAPYRRLCSSPALYALFPAAIALALGLSLLPADARSGSEYASGALMGVGVSGNFALWQHVLCSRRTPLDARCLIGGTIAGGLLYFLFASLPTWVVAPAVALVVAPGTAVLIYWCARGIDDVDRVRTMPSVAERRERFNTGLMSLLMPCVTIGAIGLIMQAVRTSLLLAEPTEAAAGGLFSGALIVGALALLVVLERTGYRVNMDVFYRVFAPVIAVALLALPVLGEWYLYALMACLYVVFNIASIMGILACAQAARHYRIPPIAIYAFSFGVIYTARYLPGLAMAGIQAAGLDPAPAYAPARIATMGVFVLFAAYVASDRFLSRQHETQVFSWESSLRQDESPVFRVTHEGIAEFARREGLTEREAEVLAKLREGRSAPYIAEALCVTESTVKYHCKNIYRKLGVHSRQELFDLLDRRIAGAEQ</sequence>
<proteinExistence type="predicted"/>
<dbReference type="PANTHER" id="PTHR44688:SF16">
    <property type="entry name" value="DNA-BINDING TRANSCRIPTIONAL ACTIVATOR DEVR_DOSR"/>
    <property type="match status" value="1"/>
</dbReference>
<gene>
    <name evidence="7" type="ORF">HLV38_05100</name>
</gene>
<keyword evidence="5" id="KW-1133">Transmembrane helix</keyword>
<dbReference type="GO" id="GO:0003677">
    <property type="term" value="F:DNA binding"/>
    <property type="evidence" value="ECO:0007669"/>
    <property type="project" value="UniProtKB-KW"/>
</dbReference>
<dbReference type="PROSITE" id="PS50043">
    <property type="entry name" value="HTH_LUXR_2"/>
    <property type="match status" value="1"/>
</dbReference>
<organism evidence="7 8">
    <name type="scientific">Berryella wangjianweii</name>
    <dbReference type="NCBI Taxonomy" id="2734634"/>
    <lineage>
        <taxon>Bacteria</taxon>
        <taxon>Bacillati</taxon>
        <taxon>Actinomycetota</taxon>
        <taxon>Coriobacteriia</taxon>
        <taxon>Eggerthellales</taxon>
        <taxon>Eggerthellaceae</taxon>
        <taxon>Berryella</taxon>
    </lineage>
</organism>
<feature type="transmembrane region" description="Helical" evidence="5">
    <location>
        <begin position="281"/>
        <end position="301"/>
    </location>
</feature>
<dbReference type="Gene3D" id="1.10.10.10">
    <property type="entry name" value="Winged helix-like DNA-binding domain superfamily/Winged helix DNA-binding domain"/>
    <property type="match status" value="1"/>
</dbReference>
<feature type="transmembrane region" description="Helical" evidence="5">
    <location>
        <begin position="407"/>
        <end position="425"/>
    </location>
</feature>
<feature type="transmembrane region" description="Helical" evidence="5">
    <location>
        <begin position="146"/>
        <end position="164"/>
    </location>
</feature>
<dbReference type="InterPro" id="IPR000792">
    <property type="entry name" value="Tscrpt_reg_LuxR_C"/>
</dbReference>
<evidence type="ECO:0000256" key="5">
    <source>
        <dbReference type="SAM" id="Phobius"/>
    </source>
</evidence>
<feature type="domain" description="HTH luxR-type" evidence="6">
    <location>
        <begin position="462"/>
        <end position="527"/>
    </location>
</feature>
<feature type="transmembrane region" description="Helical" evidence="5">
    <location>
        <begin position="86"/>
        <end position="108"/>
    </location>
</feature>
<evidence type="ECO:0000256" key="4">
    <source>
        <dbReference type="SAM" id="MobiDB-lite"/>
    </source>
</evidence>
<dbReference type="GO" id="GO:0006355">
    <property type="term" value="P:regulation of DNA-templated transcription"/>
    <property type="evidence" value="ECO:0007669"/>
    <property type="project" value="InterPro"/>
</dbReference>
<dbReference type="Proteomes" id="UP000503297">
    <property type="component" value="Chromosome"/>
</dbReference>
<reference evidence="8" key="1">
    <citation type="submission" date="2020-05" db="EMBL/GenBank/DDBJ databases">
        <title>Novel species in genus Nocardioides.</title>
        <authorList>
            <person name="Zhang G."/>
        </authorList>
    </citation>
    <scope>NUCLEOTIDE SEQUENCE [LARGE SCALE GENOMIC DNA]</scope>
    <source>
        <strain evidence="8">zg-1050</strain>
    </source>
</reference>
<dbReference type="SMART" id="SM00421">
    <property type="entry name" value="HTH_LUXR"/>
    <property type="match status" value="1"/>
</dbReference>
<keyword evidence="2" id="KW-0238">DNA-binding</keyword>